<dbReference type="Pfam" id="PF05222">
    <property type="entry name" value="AlaDh_PNT_N"/>
    <property type="match status" value="1"/>
</dbReference>
<evidence type="ECO:0000256" key="4">
    <source>
        <dbReference type="ARBA" id="ARBA00022741"/>
    </source>
</evidence>
<dbReference type="OrthoDB" id="9804592at2"/>
<comment type="similarity">
    <text evidence="2">Belongs to the AlaDH/PNT family.</text>
</comment>
<dbReference type="SMART" id="SM01003">
    <property type="entry name" value="AlaDh_PNT_N"/>
    <property type="match status" value="1"/>
</dbReference>
<evidence type="ECO:0000256" key="10">
    <source>
        <dbReference type="ARBA" id="ARBA00076996"/>
    </source>
</evidence>
<dbReference type="SMART" id="SM01002">
    <property type="entry name" value="AlaDh_PNT_C"/>
    <property type="match status" value="1"/>
</dbReference>
<keyword evidence="5" id="KW-0521">NADP</keyword>
<keyword evidence="15" id="KW-1185">Reference proteome</keyword>
<dbReference type="Proteomes" id="UP000198510">
    <property type="component" value="Unassembled WGS sequence"/>
</dbReference>
<evidence type="ECO:0000259" key="12">
    <source>
        <dbReference type="SMART" id="SM01002"/>
    </source>
</evidence>
<evidence type="ECO:0000256" key="1">
    <source>
        <dbReference type="ARBA" id="ARBA00003943"/>
    </source>
</evidence>
<dbReference type="FunFam" id="3.40.50.720:FF:000188">
    <property type="entry name" value="NAD(P) transhydrogenase alpha subunit 1"/>
    <property type="match status" value="1"/>
</dbReference>
<accession>A0A1G9QAW8</accession>
<dbReference type="PROSITE" id="PS00837">
    <property type="entry name" value="ALADH_PNT_2"/>
    <property type="match status" value="1"/>
</dbReference>
<reference evidence="14 15" key="1">
    <citation type="submission" date="2016-10" db="EMBL/GenBank/DDBJ databases">
        <authorList>
            <person name="de Groot N.N."/>
        </authorList>
    </citation>
    <scope>NUCLEOTIDE SEQUENCE [LARGE SCALE GENOMIC DNA]</scope>
    <source>
        <strain evidence="14 15">DSM 25186</strain>
    </source>
</reference>
<protein>
    <recommendedName>
        <fullName evidence="9">NAD(P) transhydrogenase subunit alpha part 1</fullName>
        <ecNumber evidence="3">7.1.1.1</ecNumber>
    </recommendedName>
    <alternativeName>
        <fullName evidence="11">Nicotinamide nucleotide transhydrogenase subunit alpha 1</fullName>
    </alternativeName>
    <alternativeName>
        <fullName evidence="10">Pyridine nucleotide transhydrogenase subunit alpha 1</fullName>
    </alternativeName>
</protein>
<proteinExistence type="inferred from homology"/>
<dbReference type="GO" id="GO:0006740">
    <property type="term" value="P:NADPH regeneration"/>
    <property type="evidence" value="ECO:0007669"/>
    <property type="project" value="TreeGrafter"/>
</dbReference>
<dbReference type="InterPro" id="IPR007698">
    <property type="entry name" value="AlaDH/PNT_NAD(H)-bd"/>
</dbReference>
<dbReference type="CDD" id="cd05304">
    <property type="entry name" value="Rubrum_tdh"/>
    <property type="match status" value="1"/>
</dbReference>
<dbReference type="Gene3D" id="3.40.50.720">
    <property type="entry name" value="NAD(P)-binding Rossmann-like Domain"/>
    <property type="match status" value="2"/>
</dbReference>
<dbReference type="SUPFAM" id="SSF51735">
    <property type="entry name" value="NAD(P)-binding Rossmann-fold domains"/>
    <property type="match status" value="1"/>
</dbReference>
<organism evidence="14 15">
    <name type="scientific">Catalinimonas alkaloidigena</name>
    <dbReference type="NCBI Taxonomy" id="1075417"/>
    <lineage>
        <taxon>Bacteria</taxon>
        <taxon>Pseudomonadati</taxon>
        <taxon>Bacteroidota</taxon>
        <taxon>Cytophagia</taxon>
        <taxon>Cytophagales</taxon>
        <taxon>Catalimonadaceae</taxon>
        <taxon>Catalinimonas</taxon>
    </lineage>
</organism>
<gene>
    <name evidence="14" type="ORF">SAMN05421823_11095</name>
</gene>
<dbReference type="GO" id="GO:0050661">
    <property type="term" value="F:NADP binding"/>
    <property type="evidence" value="ECO:0007669"/>
    <property type="project" value="TreeGrafter"/>
</dbReference>
<dbReference type="PANTHER" id="PTHR10160">
    <property type="entry name" value="NAD(P) TRANSHYDROGENASE"/>
    <property type="match status" value="1"/>
</dbReference>
<dbReference type="GO" id="GO:0016491">
    <property type="term" value="F:oxidoreductase activity"/>
    <property type="evidence" value="ECO:0007669"/>
    <property type="project" value="InterPro"/>
</dbReference>
<sequence>MKIAVPKETNAIERRVALTPDAVKTLLKKGFTCDVEAGAGVNSYFLDEAYQDAGATIRSDAASLYAEADVVVKVNAPTVEEVALMKPGSILISFLYAYTIPDVVEALNAKNISAFSMDAVPRISRAQKMDALSSQANLGGYKAVLLGANALGKIFPLMMTAAGTITPAKVMIFGAGVAGLQAIATAKRLGAVVEVTDVRPETKEQVESLGGRFLEVEGEGIKTEGGYAREVSAEYLAKQKEMVSKHVADADLVITTALVIGKKAPMLVTEPMVKSMRPGSVIVDMAVASGGNCELSERDQTVVKHNVTIIGESNLPALLPLHASELYAKNILALLFHLADDQGFKWEMDEEVTKGSLITKDGELVHAFTKEILAKTVS</sequence>
<dbReference type="GO" id="GO:0005886">
    <property type="term" value="C:plasma membrane"/>
    <property type="evidence" value="ECO:0007669"/>
    <property type="project" value="TreeGrafter"/>
</dbReference>
<dbReference type="AlphaFoldDB" id="A0A1G9QAW8"/>
<dbReference type="EC" id="7.1.1.1" evidence="3"/>
<dbReference type="RefSeq" id="WP_089686116.1">
    <property type="nucleotide sequence ID" value="NZ_FNFO01000010.1"/>
</dbReference>
<dbReference type="InterPro" id="IPR036291">
    <property type="entry name" value="NAD(P)-bd_dom_sf"/>
</dbReference>
<evidence type="ECO:0000313" key="15">
    <source>
        <dbReference type="Proteomes" id="UP000198510"/>
    </source>
</evidence>
<keyword evidence="6" id="KW-1278">Translocase</keyword>
<evidence type="ECO:0000259" key="13">
    <source>
        <dbReference type="SMART" id="SM01003"/>
    </source>
</evidence>
<evidence type="ECO:0000256" key="5">
    <source>
        <dbReference type="ARBA" id="ARBA00022857"/>
    </source>
</evidence>
<dbReference type="SUPFAM" id="SSF52283">
    <property type="entry name" value="Formate/glycerate dehydrogenase catalytic domain-like"/>
    <property type="match status" value="1"/>
</dbReference>
<evidence type="ECO:0000256" key="9">
    <source>
        <dbReference type="ARBA" id="ARBA00071353"/>
    </source>
</evidence>
<keyword evidence="4" id="KW-0547">Nucleotide-binding</keyword>
<dbReference type="InterPro" id="IPR007886">
    <property type="entry name" value="AlaDH/PNT_N"/>
</dbReference>
<dbReference type="Pfam" id="PF01262">
    <property type="entry name" value="AlaDh_PNT_C"/>
    <property type="match status" value="1"/>
</dbReference>
<evidence type="ECO:0000256" key="7">
    <source>
        <dbReference type="ARBA" id="ARBA00023027"/>
    </source>
</evidence>
<evidence type="ECO:0000313" key="14">
    <source>
        <dbReference type="EMBL" id="SDM07851.1"/>
    </source>
</evidence>
<dbReference type="InterPro" id="IPR008143">
    <property type="entry name" value="Ala_DH/PNT_CS2"/>
</dbReference>
<dbReference type="NCBIfam" id="NF006942">
    <property type="entry name" value="PRK09424.1"/>
    <property type="match status" value="1"/>
</dbReference>
<evidence type="ECO:0000256" key="6">
    <source>
        <dbReference type="ARBA" id="ARBA00022967"/>
    </source>
</evidence>
<dbReference type="GO" id="GO:0008750">
    <property type="term" value="F:proton-translocating NAD(P)+ transhydrogenase activity"/>
    <property type="evidence" value="ECO:0007669"/>
    <property type="project" value="UniProtKB-EC"/>
</dbReference>
<dbReference type="PANTHER" id="PTHR10160:SF19">
    <property type="entry name" value="PROTON-TRANSLOCATING NAD(P)(+) TRANSHYDROGENASE"/>
    <property type="match status" value="1"/>
</dbReference>
<dbReference type="STRING" id="1075417.SAMN05421823_11095"/>
<feature type="domain" description="Alanine dehydrogenase/pyridine nucleotide transhydrogenase N-terminal" evidence="13">
    <location>
        <begin position="4"/>
        <end position="139"/>
    </location>
</feature>
<feature type="domain" description="Alanine dehydrogenase/pyridine nucleotide transhydrogenase NAD(H)-binding" evidence="12">
    <location>
        <begin position="148"/>
        <end position="311"/>
    </location>
</feature>
<keyword evidence="7" id="KW-0520">NAD</keyword>
<comment type="function">
    <text evidence="1">The transhydrogenation between NADH and NADP is coupled to respiration and ATP hydrolysis and functions as a proton pump across the membrane.</text>
</comment>
<evidence type="ECO:0000256" key="3">
    <source>
        <dbReference type="ARBA" id="ARBA00012943"/>
    </source>
</evidence>
<evidence type="ECO:0000256" key="11">
    <source>
        <dbReference type="ARBA" id="ARBA00084087"/>
    </source>
</evidence>
<evidence type="ECO:0000256" key="8">
    <source>
        <dbReference type="ARBA" id="ARBA00048202"/>
    </source>
</evidence>
<comment type="catalytic activity">
    <reaction evidence="8">
        <text>NAD(+) + NADPH + H(+)(in) = NADH + NADP(+) + H(+)(out)</text>
        <dbReference type="Rhea" id="RHEA:47992"/>
        <dbReference type="ChEBI" id="CHEBI:15378"/>
        <dbReference type="ChEBI" id="CHEBI:57540"/>
        <dbReference type="ChEBI" id="CHEBI:57783"/>
        <dbReference type="ChEBI" id="CHEBI:57945"/>
        <dbReference type="ChEBI" id="CHEBI:58349"/>
        <dbReference type="EC" id="7.1.1.1"/>
    </reaction>
</comment>
<evidence type="ECO:0000256" key="2">
    <source>
        <dbReference type="ARBA" id="ARBA00005689"/>
    </source>
</evidence>
<dbReference type="EMBL" id="FNFO01000010">
    <property type="protein sequence ID" value="SDM07851.1"/>
    <property type="molecule type" value="Genomic_DNA"/>
</dbReference>
<name>A0A1G9QAW8_9BACT</name>